<evidence type="ECO:0000313" key="9">
    <source>
        <dbReference type="EMBL" id="RZS60738.1"/>
    </source>
</evidence>
<comment type="caution">
    <text evidence="9">The sequence shown here is derived from an EMBL/GenBank/DDBJ whole genome shotgun (WGS) entry which is preliminary data.</text>
</comment>
<dbReference type="PROSITE" id="PS50928">
    <property type="entry name" value="ABC_TM1"/>
    <property type="match status" value="1"/>
</dbReference>
<comment type="similarity">
    <text evidence="7">Belongs to the binding-protein-dependent transport system permease family.</text>
</comment>
<keyword evidence="5 7" id="KW-1133">Transmembrane helix</keyword>
<evidence type="ECO:0000256" key="6">
    <source>
        <dbReference type="ARBA" id="ARBA00023136"/>
    </source>
</evidence>
<dbReference type="CDD" id="cd06261">
    <property type="entry name" value="TM_PBP2"/>
    <property type="match status" value="1"/>
</dbReference>
<evidence type="ECO:0000256" key="2">
    <source>
        <dbReference type="ARBA" id="ARBA00022448"/>
    </source>
</evidence>
<dbReference type="AlphaFoldDB" id="A0A4Q7M2P6"/>
<dbReference type="SUPFAM" id="SSF161098">
    <property type="entry name" value="MetI-like"/>
    <property type="match status" value="1"/>
</dbReference>
<accession>A0A4Q7M2P6</accession>
<keyword evidence="4 7" id="KW-0812">Transmembrane</keyword>
<keyword evidence="2 7" id="KW-0813">Transport</keyword>
<evidence type="ECO:0000256" key="4">
    <source>
        <dbReference type="ARBA" id="ARBA00022692"/>
    </source>
</evidence>
<comment type="subcellular location">
    <subcellularLocation>
        <location evidence="1 7">Cell membrane</location>
        <topology evidence="1 7">Multi-pass membrane protein</topology>
    </subcellularLocation>
</comment>
<dbReference type="OrthoDB" id="9778910at2"/>
<dbReference type="EMBL" id="SGWX01000001">
    <property type="protein sequence ID" value="RZS60738.1"/>
    <property type="molecule type" value="Genomic_DNA"/>
</dbReference>
<dbReference type="Proteomes" id="UP000293852">
    <property type="component" value="Unassembled WGS sequence"/>
</dbReference>
<evidence type="ECO:0000256" key="3">
    <source>
        <dbReference type="ARBA" id="ARBA00022475"/>
    </source>
</evidence>
<evidence type="ECO:0000256" key="7">
    <source>
        <dbReference type="RuleBase" id="RU363032"/>
    </source>
</evidence>
<dbReference type="Gene3D" id="1.10.3720.10">
    <property type="entry name" value="MetI-like"/>
    <property type="match status" value="1"/>
</dbReference>
<keyword evidence="6 7" id="KW-0472">Membrane</keyword>
<proteinExistence type="inferred from homology"/>
<name>A0A4Q7M2P6_9MICO</name>
<gene>
    <name evidence="9" type="ORF">EV386_1016</name>
</gene>
<keyword evidence="10" id="KW-1185">Reference proteome</keyword>
<dbReference type="InterPro" id="IPR000515">
    <property type="entry name" value="MetI-like"/>
</dbReference>
<evidence type="ECO:0000313" key="10">
    <source>
        <dbReference type="Proteomes" id="UP000293852"/>
    </source>
</evidence>
<dbReference type="InterPro" id="IPR035906">
    <property type="entry name" value="MetI-like_sf"/>
</dbReference>
<feature type="domain" description="ABC transmembrane type-1" evidence="8">
    <location>
        <begin position="95"/>
        <end position="306"/>
    </location>
</feature>
<feature type="transmembrane region" description="Helical" evidence="7">
    <location>
        <begin position="237"/>
        <end position="263"/>
    </location>
</feature>
<protein>
    <submittedName>
        <fullName evidence="9">Peptide/nickel transport system permease protein</fullName>
    </submittedName>
</protein>
<reference evidence="9 10" key="1">
    <citation type="submission" date="2019-02" db="EMBL/GenBank/DDBJ databases">
        <title>Sequencing the genomes of 1000 actinobacteria strains.</title>
        <authorList>
            <person name="Klenk H.-P."/>
        </authorList>
    </citation>
    <scope>NUCLEOTIDE SEQUENCE [LARGE SCALE GENOMIC DNA]</scope>
    <source>
        <strain evidence="9 10">DSM 16932</strain>
    </source>
</reference>
<dbReference type="PANTHER" id="PTHR43163">
    <property type="entry name" value="DIPEPTIDE TRANSPORT SYSTEM PERMEASE PROTEIN DPPB-RELATED"/>
    <property type="match status" value="1"/>
</dbReference>
<dbReference type="RefSeq" id="WP_130412890.1">
    <property type="nucleotide sequence ID" value="NZ_SGWX01000001.1"/>
</dbReference>
<feature type="transmembrane region" description="Helical" evidence="7">
    <location>
        <begin position="181"/>
        <end position="202"/>
    </location>
</feature>
<organism evidence="9 10">
    <name type="scientific">Xylanimonas ulmi</name>
    <dbReference type="NCBI Taxonomy" id="228973"/>
    <lineage>
        <taxon>Bacteria</taxon>
        <taxon>Bacillati</taxon>
        <taxon>Actinomycetota</taxon>
        <taxon>Actinomycetes</taxon>
        <taxon>Micrococcales</taxon>
        <taxon>Promicromonosporaceae</taxon>
        <taxon>Xylanimonas</taxon>
    </lineage>
</organism>
<dbReference type="GO" id="GO:0071916">
    <property type="term" value="F:dipeptide transmembrane transporter activity"/>
    <property type="evidence" value="ECO:0007669"/>
    <property type="project" value="TreeGrafter"/>
</dbReference>
<dbReference type="PANTHER" id="PTHR43163:SF6">
    <property type="entry name" value="DIPEPTIDE TRANSPORT SYSTEM PERMEASE PROTEIN DPPB-RELATED"/>
    <property type="match status" value="1"/>
</dbReference>
<dbReference type="InterPro" id="IPR045621">
    <property type="entry name" value="BPD_transp_1_N"/>
</dbReference>
<feature type="transmembrane region" description="Helical" evidence="7">
    <location>
        <begin position="128"/>
        <end position="161"/>
    </location>
</feature>
<dbReference type="Pfam" id="PF19300">
    <property type="entry name" value="BPD_transp_1_N"/>
    <property type="match status" value="1"/>
</dbReference>
<evidence type="ECO:0000256" key="1">
    <source>
        <dbReference type="ARBA" id="ARBA00004651"/>
    </source>
</evidence>
<evidence type="ECO:0000256" key="5">
    <source>
        <dbReference type="ARBA" id="ARBA00022989"/>
    </source>
</evidence>
<feature type="transmembrane region" description="Helical" evidence="7">
    <location>
        <begin position="12"/>
        <end position="30"/>
    </location>
</feature>
<evidence type="ECO:0000259" key="8">
    <source>
        <dbReference type="PROSITE" id="PS50928"/>
    </source>
</evidence>
<dbReference type="GO" id="GO:0005886">
    <property type="term" value="C:plasma membrane"/>
    <property type="evidence" value="ECO:0007669"/>
    <property type="project" value="UniProtKB-SubCell"/>
</dbReference>
<feature type="transmembrane region" description="Helical" evidence="7">
    <location>
        <begin position="97"/>
        <end position="121"/>
    </location>
</feature>
<dbReference type="Pfam" id="PF00528">
    <property type="entry name" value="BPD_transp_1"/>
    <property type="match status" value="1"/>
</dbReference>
<sequence length="322" mass="34243">MIRYLRRRSALLVASLIGAMLVIFALLHLLPGDPANALLSAGASPQQIAAARAAVGSDQPMWTQLGRWLGGLLHGDLGRSLASGQEVLPEVLRRMSVTVPMVVIAFVVSTVLATVIGYVAAVRHRRWYGILLSGLSQVGIGIPVFWVALVLVWIVALRLGWLPSGGYPREGWSAPGEVLRYLALPVASIVLGGQTAFLIRYIRSATLDVLGSDFLRTARALGMSRTAAFWRHGVRNAAVPVIAILGIELGTTVVGAVIVEAVFSLPGIGALLTKAILQHDYPSIQGALLATTFFVLIVGFAADLTQRLVDPRLRSVAVGSHS</sequence>
<feature type="transmembrane region" description="Helical" evidence="7">
    <location>
        <begin position="283"/>
        <end position="304"/>
    </location>
</feature>
<keyword evidence="3" id="KW-1003">Cell membrane</keyword>